<keyword evidence="2" id="KW-1185">Reference proteome</keyword>
<protein>
    <submittedName>
        <fullName evidence="1">Uncharacterized protein</fullName>
    </submittedName>
</protein>
<dbReference type="AlphaFoldDB" id="I5C5J6"/>
<gene>
    <name evidence="1" type="ORF">A3SI_07299</name>
</gene>
<dbReference type="Proteomes" id="UP000005551">
    <property type="component" value="Unassembled WGS sequence"/>
</dbReference>
<organism evidence="1 2">
    <name type="scientific">Nitritalea halalkaliphila LW7</name>
    <dbReference type="NCBI Taxonomy" id="1189621"/>
    <lineage>
        <taxon>Bacteria</taxon>
        <taxon>Pseudomonadati</taxon>
        <taxon>Bacteroidota</taxon>
        <taxon>Cytophagia</taxon>
        <taxon>Cytophagales</taxon>
        <taxon>Cyclobacteriaceae</taxon>
        <taxon>Nitritalea</taxon>
    </lineage>
</organism>
<comment type="caution">
    <text evidence="1">The sequence shown here is derived from an EMBL/GenBank/DDBJ whole genome shotgun (WGS) entry which is preliminary data.</text>
</comment>
<name>I5C5J6_9BACT</name>
<accession>I5C5J6</accession>
<reference evidence="1 2" key="1">
    <citation type="submission" date="2012-05" db="EMBL/GenBank/DDBJ databases">
        <title>Genome sequence of Nitritalea halalkaliphila LW7.</title>
        <authorList>
            <person name="Jangir P.K."/>
            <person name="Singh A."/>
            <person name="Shivaji S."/>
            <person name="Sharma R."/>
        </authorList>
    </citation>
    <scope>NUCLEOTIDE SEQUENCE [LARGE SCALE GENOMIC DNA]</scope>
    <source>
        <strain evidence="1 2">LW7</strain>
    </source>
</reference>
<proteinExistence type="predicted"/>
<sequence>MLNVRTLVLFLSLVGLFSQCKPSSPYSPEQLSSREQHSLLLSSIRYLGHLPKKANHDTKFQPVYDTYYSQLALDYTVEAYFQDDTYEYFLASRIAPSLKVKKSRHRSENSAKCRWPASPLRGSIPYLEV</sequence>
<evidence type="ECO:0000313" key="2">
    <source>
        <dbReference type="Proteomes" id="UP000005551"/>
    </source>
</evidence>
<dbReference type="EMBL" id="AJYA01000016">
    <property type="protein sequence ID" value="EIM77098.1"/>
    <property type="molecule type" value="Genomic_DNA"/>
</dbReference>
<evidence type="ECO:0000313" key="1">
    <source>
        <dbReference type="EMBL" id="EIM77098.1"/>
    </source>
</evidence>